<feature type="region of interest" description="Disordered" evidence="1">
    <location>
        <begin position="1"/>
        <end position="29"/>
    </location>
</feature>
<comment type="caution">
    <text evidence="2">The sequence shown here is derived from an EMBL/GenBank/DDBJ whole genome shotgun (WGS) entry which is preliminary data.</text>
</comment>
<evidence type="ECO:0000256" key="1">
    <source>
        <dbReference type="SAM" id="MobiDB-lite"/>
    </source>
</evidence>
<dbReference type="Proteomes" id="UP001174909">
    <property type="component" value="Unassembled WGS sequence"/>
</dbReference>
<dbReference type="PANTHER" id="PTHR28348:SF1">
    <property type="entry name" value="UPF0193 PROTEIN EVG1"/>
    <property type="match status" value="1"/>
</dbReference>
<organism evidence="2 3">
    <name type="scientific">Geodia barretti</name>
    <name type="common">Barrett's horny sponge</name>
    <dbReference type="NCBI Taxonomy" id="519541"/>
    <lineage>
        <taxon>Eukaryota</taxon>
        <taxon>Metazoa</taxon>
        <taxon>Porifera</taxon>
        <taxon>Demospongiae</taxon>
        <taxon>Heteroscleromorpha</taxon>
        <taxon>Tetractinellida</taxon>
        <taxon>Astrophorina</taxon>
        <taxon>Geodiidae</taxon>
        <taxon>Geodia</taxon>
    </lineage>
</organism>
<proteinExistence type="predicted"/>
<dbReference type="PANTHER" id="PTHR28348">
    <property type="entry name" value="UPF0193 PROTEIN EVG1"/>
    <property type="match status" value="1"/>
</dbReference>
<reference evidence="2" key="1">
    <citation type="submission" date="2023-03" db="EMBL/GenBank/DDBJ databases">
        <authorList>
            <person name="Steffen K."/>
            <person name="Cardenas P."/>
        </authorList>
    </citation>
    <scope>NUCLEOTIDE SEQUENCE</scope>
</reference>
<protein>
    <submittedName>
        <fullName evidence="2">UPF0193 protein EVG1</fullName>
    </submittedName>
</protein>
<feature type="compositionally biased region" description="Low complexity" evidence="1">
    <location>
        <begin position="69"/>
        <end position="84"/>
    </location>
</feature>
<dbReference type="AlphaFoldDB" id="A0AA35TH08"/>
<evidence type="ECO:0000313" key="2">
    <source>
        <dbReference type="EMBL" id="CAI8047356.1"/>
    </source>
</evidence>
<gene>
    <name evidence="2" type="ORF">GBAR_LOCUS26169</name>
</gene>
<dbReference type="EMBL" id="CASHTH010003627">
    <property type="protein sequence ID" value="CAI8047356.1"/>
    <property type="molecule type" value="Genomic_DNA"/>
</dbReference>
<dbReference type="Pfam" id="PF05250">
    <property type="entry name" value="UPF0193"/>
    <property type="match status" value="1"/>
</dbReference>
<accession>A0AA35TH08</accession>
<sequence length="221" mass="24853">MDLDSMATSTRRQPVAQGGGLFSTPKPSFSKETQDLLKLMMQESKLTNFQQRKLRESMMDGQALPANCPPTSSSPGASGRAARASGKKTTPRSAQGCLRSKEMIQKLAANDSGSSYRPPPNKYDTTREKERLQNLMTYGRGDPEPTSGVKQSVNERQVEDEDRDRFEEVLEEIEERRKFLSDMEALGQGKEHHGQIMTEISQRVRELEVIDKDRTAQLMNL</sequence>
<evidence type="ECO:0000313" key="3">
    <source>
        <dbReference type="Proteomes" id="UP001174909"/>
    </source>
</evidence>
<feature type="region of interest" description="Disordered" evidence="1">
    <location>
        <begin position="47"/>
        <end position="164"/>
    </location>
</feature>
<keyword evidence="3" id="KW-1185">Reference proteome</keyword>
<dbReference type="InterPro" id="IPR007914">
    <property type="entry name" value="UPF0193"/>
</dbReference>
<feature type="compositionally biased region" description="Polar residues" evidence="1">
    <location>
        <begin position="1"/>
        <end position="12"/>
    </location>
</feature>
<name>A0AA35TH08_GEOBA</name>